<dbReference type="InterPro" id="IPR035543">
    <property type="entry name" value="eIF-2B_epsilon_N"/>
</dbReference>
<evidence type="ECO:0000256" key="6">
    <source>
        <dbReference type="ARBA" id="ARBA00044144"/>
    </source>
</evidence>
<dbReference type="SUPFAM" id="SSF48371">
    <property type="entry name" value="ARM repeat"/>
    <property type="match status" value="1"/>
</dbReference>
<dbReference type="Pfam" id="PF25084">
    <property type="entry name" value="LbH_EIF2B"/>
    <property type="match status" value="1"/>
</dbReference>
<dbReference type="InterPro" id="IPR056764">
    <property type="entry name" value="LbH_EIF2B3/5"/>
</dbReference>
<dbReference type="Pfam" id="PF00483">
    <property type="entry name" value="NTP_transferase"/>
    <property type="match status" value="1"/>
</dbReference>
<sequence>MAPKKVSGAPLAAGEEPLTAVLLADSFTQRFRPMSLEKPKVLLPLVGVPMINYTLEWLASNKMVKVYVFCCAHAEQVKQHLESTGWTHDGASMDVQVIVSTACKTAGEALREVDIKDVIKSDFVLVSGDVVSNMDLGAALEAHKMRRDKNKNALMTMVMKAGITASQRRRRGDIGLTLAMDPKTRRLLRYEEVEPARAMPKQAVIDAHFWGEADEVEVRADLADTHIYICAPEVLMLFSDNFDYQNVQRDFVLGVLSEEELGQQIHIHELFREYATCVQSLRAYDAVSRDILQRWTFPFVPDTNLLPLSGSQGVSKYTMSLSQLELTYREDNIVLGRTAVVGHDTALGQGTVIGDGAQVEASVIGRDCHIGRGAHITGCHLLDNVRVGDQAQISHSLLCDNVHVGAEAMIFPGSVLSFRVRIGEGHQVERNTNISMCQQLQQSASLSDDELEYAREGATSPPSEAAAPGVSANGTSSGQMDAFSADGHGFDQQLVGPKGQGYRWHSHGADVDVMRFSIAPPPPLRPVAADDLSDEESQAATNDEAPDVQPMDPDAAFRREVSETFLRCVAMGYDQDLAVIELNGLKIAEARDFADNASYIVTTILSLCLPAAPRVREEYRKLFPATTPDSRTPAGRSELITRLKAQLRTWAPLLQKFLRSADDQVNMMLTIEEFCGEEGIFENTGEQGRLFEPVFAQLLAALYEQDVLEEDAVLQWAQEKEHADEEDKVFLRKAEEFIQWLQEAEEESDEDEDDE</sequence>
<gene>
    <name evidence="11" type="ORF">CVIRNUC_004898</name>
</gene>
<evidence type="ECO:0000256" key="7">
    <source>
        <dbReference type="ARBA" id="ARBA00044345"/>
    </source>
</evidence>
<dbReference type="SMART" id="SM00515">
    <property type="entry name" value="eIF5C"/>
    <property type="match status" value="1"/>
</dbReference>
<name>A0AAV1I5G2_9CHLO</name>
<dbReference type="InterPro" id="IPR003307">
    <property type="entry name" value="W2_domain"/>
</dbReference>
<evidence type="ECO:0000256" key="4">
    <source>
        <dbReference type="ARBA" id="ARBA00022540"/>
    </source>
</evidence>
<evidence type="ECO:0000313" key="11">
    <source>
        <dbReference type="EMBL" id="CAK0779954.1"/>
    </source>
</evidence>
<dbReference type="PROSITE" id="PS51363">
    <property type="entry name" value="W2"/>
    <property type="match status" value="1"/>
</dbReference>
<dbReference type="PANTHER" id="PTHR45887:SF1">
    <property type="entry name" value="TRANSLATION INITIATION FACTOR EIF-2B SUBUNIT EPSILON"/>
    <property type="match status" value="1"/>
</dbReference>
<comment type="similarity">
    <text evidence="2">Belongs to the eIF-2B gamma/epsilon subunits family.</text>
</comment>
<evidence type="ECO:0000256" key="2">
    <source>
        <dbReference type="ARBA" id="ARBA00007878"/>
    </source>
</evidence>
<comment type="subcellular location">
    <subcellularLocation>
        <location evidence="1">Cytoplasm</location>
        <location evidence="1">Cytosol</location>
    </subcellularLocation>
</comment>
<feature type="domain" description="W2" evidence="10">
    <location>
        <begin position="551"/>
        <end position="751"/>
    </location>
</feature>
<dbReference type="PANTHER" id="PTHR45887">
    <property type="entry name" value="TRANSLATION INITIATION FACTOR EIF-2B SUBUNIT EPSILON"/>
    <property type="match status" value="1"/>
</dbReference>
<dbReference type="CDD" id="cd11558">
    <property type="entry name" value="W2_eIF2B_epsilon"/>
    <property type="match status" value="1"/>
</dbReference>
<dbReference type="GO" id="GO:0003743">
    <property type="term" value="F:translation initiation factor activity"/>
    <property type="evidence" value="ECO:0007669"/>
    <property type="project" value="UniProtKB-KW"/>
</dbReference>
<keyword evidence="12" id="KW-1185">Reference proteome</keyword>
<dbReference type="Proteomes" id="UP001314263">
    <property type="component" value="Unassembled WGS sequence"/>
</dbReference>
<evidence type="ECO:0000256" key="8">
    <source>
        <dbReference type="ARBA" id="ARBA00046432"/>
    </source>
</evidence>
<dbReference type="GO" id="GO:0031369">
    <property type="term" value="F:translation initiation factor binding"/>
    <property type="evidence" value="ECO:0007669"/>
    <property type="project" value="InterPro"/>
</dbReference>
<feature type="region of interest" description="Disordered" evidence="9">
    <location>
        <begin position="522"/>
        <end position="552"/>
    </location>
</feature>
<comment type="caution">
    <text evidence="11">The sequence shown here is derived from an EMBL/GenBank/DDBJ whole genome shotgun (WGS) entry which is preliminary data.</text>
</comment>
<dbReference type="Pfam" id="PF02020">
    <property type="entry name" value="W2"/>
    <property type="match status" value="1"/>
</dbReference>
<comment type="subunit">
    <text evidence="8">Component of the translation initiation factor 2B (eIF2B) complex which is a heterodecamer of two sets of five different subunits: alpha, beta, gamma, delta and epsilon. Subunits alpha, beta and delta comprise a regulatory subcomplex and subunits epsilon and gamma comprise a catalytic subcomplex. Within the complex, the hexameric regulatory complex resides at the center, with the two heterodimeric catalytic subcomplexes bound on opposite sides.</text>
</comment>
<evidence type="ECO:0000259" key="10">
    <source>
        <dbReference type="PROSITE" id="PS51363"/>
    </source>
</evidence>
<reference evidence="11 12" key="1">
    <citation type="submission" date="2023-10" db="EMBL/GenBank/DDBJ databases">
        <authorList>
            <person name="Maclean D."/>
            <person name="Macfadyen A."/>
        </authorList>
    </citation>
    <scope>NUCLEOTIDE SEQUENCE [LARGE SCALE GENOMIC DNA]</scope>
</reference>
<dbReference type="SUPFAM" id="SSF51161">
    <property type="entry name" value="Trimeric LpxA-like enzymes"/>
    <property type="match status" value="1"/>
</dbReference>
<evidence type="ECO:0000256" key="9">
    <source>
        <dbReference type="SAM" id="MobiDB-lite"/>
    </source>
</evidence>
<dbReference type="CDD" id="cd04197">
    <property type="entry name" value="eIF-2B_epsilon_N"/>
    <property type="match status" value="1"/>
</dbReference>
<feature type="region of interest" description="Disordered" evidence="9">
    <location>
        <begin position="445"/>
        <end position="502"/>
    </location>
</feature>
<proteinExistence type="inferred from homology"/>
<dbReference type="Gene3D" id="2.160.10.10">
    <property type="entry name" value="Hexapeptide repeat proteins"/>
    <property type="match status" value="1"/>
</dbReference>
<organism evidence="11 12">
    <name type="scientific">Coccomyxa viridis</name>
    <dbReference type="NCBI Taxonomy" id="1274662"/>
    <lineage>
        <taxon>Eukaryota</taxon>
        <taxon>Viridiplantae</taxon>
        <taxon>Chlorophyta</taxon>
        <taxon>core chlorophytes</taxon>
        <taxon>Trebouxiophyceae</taxon>
        <taxon>Trebouxiophyceae incertae sedis</taxon>
        <taxon>Coccomyxaceae</taxon>
        <taxon>Coccomyxa</taxon>
    </lineage>
</organism>
<keyword evidence="3" id="KW-0963">Cytoplasm</keyword>
<dbReference type="InterPro" id="IPR044123">
    <property type="entry name" value="W2_eIF2B_epsilon"/>
</dbReference>
<keyword evidence="5" id="KW-0648">Protein biosynthesis</keyword>
<evidence type="ECO:0000256" key="5">
    <source>
        <dbReference type="ARBA" id="ARBA00022917"/>
    </source>
</evidence>
<dbReference type="InterPro" id="IPR016024">
    <property type="entry name" value="ARM-type_fold"/>
</dbReference>
<dbReference type="AlphaFoldDB" id="A0AAV1I5G2"/>
<dbReference type="InterPro" id="IPR029044">
    <property type="entry name" value="Nucleotide-diphossugar_trans"/>
</dbReference>
<accession>A0AAV1I5G2</accession>
<dbReference type="InterPro" id="IPR011004">
    <property type="entry name" value="Trimer_LpxA-like_sf"/>
</dbReference>
<protein>
    <recommendedName>
        <fullName evidence="6">Translation initiation factor eIF2B subunit epsilon</fullName>
    </recommendedName>
    <alternativeName>
        <fullName evidence="7">eIF2B GDP-GTP exchange factor subunit epsilon</fullName>
    </alternativeName>
</protein>
<dbReference type="FunFam" id="3.90.550.10:FF:000106">
    <property type="entry name" value="Translation initiation factor eIF-2B subunit epsilon"/>
    <property type="match status" value="1"/>
</dbReference>
<evidence type="ECO:0000256" key="3">
    <source>
        <dbReference type="ARBA" id="ARBA00022490"/>
    </source>
</evidence>
<dbReference type="InterPro" id="IPR051956">
    <property type="entry name" value="eIF2B_epsilon"/>
</dbReference>
<dbReference type="GO" id="GO:0005085">
    <property type="term" value="F:guanyl-nucleotide exchange factor activity"/>
    <property type="evidence" value="ECO:0007669"/>
    <property type="project" value="InterPro"/>
</dbReference>
<keyword evidence="4" id="KW-0396">Initiation factor</keyword>
<evidence type="ECO:0000256" key="1">
    <source>
        <dbReference type="ARBA" id="ARBA00004514"/>
    </source>
</evidence>
<evidence type="ECO:0000313" key="12">
    <source>
        <dbReference type="Proteomes" id="UP001314263"/>
    </source>
</evidence>
<dbReference type="InterPro" id="IPR005835">
    <property type="entry name" value="NTP_transferase_dom"/>
</dbReference>
<dbReference type="Gene3D" id="3.90.550.10">
    <property type="entry name" value="Spore Coat Polysaccharide Biosynthesis Protein SpsA, Chain A"/>
    <property type="match status" value="1"/>
</dbReference>
<dbReference type="GO" id="GO:0005851">
    <property type="term" value="C:eukaryotic translation initiation factor 2B complex"/>
    <property type="evidence" value="ECO:0007669"/>
    <property type="project" value="TreeGrafter"/>
</dbReference>
<dbReference type="Gene3D" id="1.25.40.180">
    <property type="match status" value="1"/>
</dbReference>
<dbReference type="GO" id="GO:0005829">
    <property type="term" value="C:cytosol"/>
    <property type="evidence" value="ECO:0007669"/>
    <property type="project" value="UniProtKB-SubCell"/>
</dbReference>
<dbReference type="SUPFAM" id="SSF53448">
    <property type="entry name" value="Nucleotide-diphospho-sugar transferases"/>
    <property type="match status" value="1"/>
</dbReference>
<dbReference type="EMBL" id="CAUYUE010000006">
    <property type="protein sequence ID" value="CAK0779954.1"/>
    <property type="molecule type" value="Genomic_DNA"/>
</dbReference>